<name>A0A0S4V1D5_RALSL</name>
<evidence type="ECO:0000313" key="3">
    <source>
        <dbReference type="EMBL" id="CUV28204.1"/>
    </source>
</evidence>
<dbReference type="InterPro" id="IPR052158">
    <property type="entry name" value="INH-QAR"/>
</dbReference>
<dbReference type="EMBL" id="CP025741">
    <property type="protein sequence ID" value="AYA46615.1"/>
    <property type="molecule type" value="Genomic_DNA"/>
</dbReference>
<sequence length="224" mass="24172">MAQPRPPFHITIPIYPGVDLLDVAAPVELFSWMAEAWKARATTITLAAEHLTPLKTRDGLTLTPQRQFADYADDAAPQPQTHLLWVPGGAPDVLRKLMRGGPYLDFLKAQSAGADHVSSVCEGALLLAAAGLLDGYRATTHWAFIPCLKQFPAIKVAEGFPRYVIDGNRITGGGISSGLDEALAIVARVAGQDIAKHVQMITQYFPDPPFEQTIVPATHCPLQA</sequence>
<dbReference type="Gene3D" id="3.40.50.880">
    <property type="match status" value="1"/>
</dbReference>
<evidence type="ECO:0000313" key="4">
    <source>
        <dbReference type="Proteomes" id="UP000262427"/>
    </source>
</evidence>
<protein>
    <submittedName>
        <fullName evidence="2">DJ-1/PfpI family protein</fullName>
    </submittedName>
    <submittedName>
        <fullName evidence="3">Putative transcription regulator protein</fullName>
    </submittedName>
</protein>
<dbReference type="Pfam" id="PF01965">
    <property type="entry name" value="DJ-1_PfpI"/>
    <property type="match status" value="1"/>
</dbReference>
<reference evidence="3" key="1">
    <citation type="submission" date="2015-10" db="EMBL/GenBank/DDBJ databases">
        <authorList>
            <person name="Gilbert D.G."/>
        </authorList>
    </citation>
    <scope>NUCLEOTIDE SEQUENCE</scope>
    <source>
        <strain evidence="3">Phyl III-seqv23</strain>
    </source>
</reference>
<dbReference type="Proteomes" id="UP000262427">
    <property type="component" value="Chromosome CM"/>
</dbReference>
<gene>
    <name evidence="2" type="ORF">RSP824_08985</name>
    <name evidence="3" type="ORF">RUN1985_v1_180004</name>
</gene>
<evidence type="ECO:0000259" key="1">
    <source>
        <dbReference type="Pfam" id="PF01965"/>
    </source>
</evidence>
<reference evidence="4" key="3">
    <citation type="submission" date="2018-01" db="EMBL/GenBank/DDBJ databases">
        <title>Raltonia solanacearum P824 infects blueberry.</title>
        <authorList>
            <person name="Bocsanczy A.M."/>
            <person name="Norman D.J."/>
        </authorList>
    </citation>
    <scope>NUCLEOTIDE SEQUENCE [LARGE SCALE GENOMIC DNA]</scope>
    <source>
        <strain evidence="4">P824</strain>
    </source>
</reference>
<dbReference type="SUPFAM" id="SSF52317">
    <property type="entry name" value="Class I glutamine amidotransferase-like"/>
    <property type="match status" value="1"/>
</dbReference>
<feature type="domain" description="DJ-1/PfpI" evidence="1">
    <location>
        <begin position="10"/>
        <end position="186"/>
    </location>
</feature>
<dbReference type="PANTHER" id="PTHR43130:SF2">
    <property type="entry name" value="DJ-1_PFPI DOMAIN-CONTAINING PROTEIN"/>
    <property type="match status" value="1"/>
</dbReference>
<dbReference type="InterPro" id="IPR002818">
    <property type="entry name" value="DJ-1/PfpI"/>
</dbReference>
<dbReference type="EMBL" id="LN899824">
    <property type="protein sequence ID" value="CUV28204.1"/>
    <property type="molecule type" value="Genomic_DNA"/>
</dbReference>
<dbReference type="InterPro" id="IPR029062">
    <property type="entry name" value="Class_I_gatase-like"/>
</dbReference>
<evidence type="ECO:0000313" key="2">
    <source>
        <dbReference type="EMBL" id="AYA46615.1"/>
    </source>
</evidence>
<dbReference type="CDD" id="cd03139">
    <property type="entry name" value="GATase1_PfpI_2"/>
    <property type="match status" value="1"/>
</dbReference>
<dbReference type="PANTHER" id="PTHR43130">
    <property type="entry name" value="ARAC-FAMILY TRANSCRIPTIONAL REGULATOR"/>
    <property type="match status" value="1"/>
</dbReference>
<accession>A0A0S4V1D5</accession>
<organism evidence="3">
    <name type="scientific">Ralstonia solanacearum</name>
    <name type="common">Pseudomonas solanacearum</name>
    <dbReference type="NCBI Taxonomy" id="305"/>
    <lineage>
        <taxon>Bacteria</taxon>
        <taxon>Pseudomonadati</taxon>
        <taxon>Pseudomonadota</taxon>
        <taxon>Betaproteobacteria</taxon>
        <taxon>Burkholderiales</taxon>
        <taxon>Burkholderiaceae</taxon>
        <taxon>Ralstonia</taxon>
        <taxon>Ralstonia solanacearum species complex</taxon>
    </lineage>
</organism>
<dbReference type="AlphaFoldDB" id="A0A0S4V1D5"/>
<proteinExistence type="predicted"/>
<reference evidence="2" key="2">
    <citation type="submission" date="2018-01" db="EMBL/GenBank/DDBJ databases">
        <title>Ralstonia pseudosolanacearum P824 infects blueberry.</title>
        <authorList>
            <person name="Bocsanczy A.M."/>
            <person name="Norman D.J."/>
        </authorList>
    </citation>
    <scope>NUCLEOTIDE SEQUENCE</scope>
    <source>
        <strain evidence="2">P824</strain>
    </source>
</reference>
<dbReference type="GO" id="GO:0006355">
    <property type="term" value="P:regulation of DNA-templated transcription"/>
    <property type="evidence" value="ECO:0007669"/>
    <property type="project" value="TreeGrafter"/>
</dbReference>